<evidence type="ECO:0000259" key="3">
    <source>
        <dbReference type="PROSITE" id="PS51186"/>
    </source>
</evidence>
<evidence type="ECO:0000313" key="5">
    <source>
        <dbReference type="Proteomes" id="UP000048926"/>
    </source>
</evidence>
<dbReference type="EC" id="2.3.1.-" evidence="4"/>
<dbReference type="AlphaFoldDB" id="A0A0M6XZJ8"/>
<dbReference type="Pfam" id="PF00583">
    <property type="entry name" value="Acetyltransf_1"/>
    <property type="match status" value="1"/>
</dbReference>
<dbReference type="InterPro" id="IPR050832">
    <property type="entry name" value="Bact_Acetyltransf"/>
</dbReference>
<dbReference type="PANTHER" id="PTHR43877:SF5">
    <property type="entry name" value="BLL8307 PROTEIN"/>
    <property type="match status" value="1"/>
</dbReference>
<evidence type="ECO:0000256" key="1">
    <source>
        <dbReference type="ARBA" id="ARBA00022679"/>
    </source>
</evidence>
<dbReference type="InterPro" id="IPR000182">
    <property type="entry name" value="GNAT_dom"/>
</dbReference>
<dbReference type="Proteomes" id="UP000048926">
    <property type="component" value="Unassembled WGS sequence"/>
</dbReference>
<keyword evidence="2 4" id="KW-0012">Acyltransferase</keyword>
<dbReference type="PANTHER" id="PTHR43877">
    <property type="entry name" value="AMINOALKYLPHOSPHONATE N-ACETYLTRANSFERASE-RELATED-RELATED"/>
    <property type="match status" value="1"/>
</dbReference>
<dbReference type="CDD" id="cd04301">
    <property type="entry name" value="NAT_SF"/>
    <property type="match status" value="1"/>
</dbReference>
<organism evidence="4 5">
    <name type="scientific">Roseibium aggregatum</name>
    <dbReference type="NCBI Taxonomy" id="187304"/>
    <lineage>
        <taxon>Bacteria</taxon>
        <taxon>Pseudomonadati</taxon>
        <taxon>Pseudomonadota</taxon>
        <taxon>Alphaproteobacteria</taxon>
        <taxon>Hyphomicrobiales</taxon>
        <taxon>Stappiaceae</taxon>
        <taxon>Roseibium</taxon>
    </lineage>
</organism>
<protein>
    <submittedName>
        <fullName evidence="4">Putative N-acetyltransferase YsnE</fullName>
        <ecNumber evidence="4">2.3.1.-</ecNumber>
    </submittedName>
</protein>
<name>A0A0M6XZJ8_9HYPH</name>
<gene>
    <name evidence="4" type="primary">ysnE</name>
    <name evidence="4" type="ORF">LAL4801_01722</name>
</gene>
<dbReference type="OrthoDB" id="9803233at2"/>
<reference evidence="5" key="1">
    <citation type="submission" date="2015-07" db="EMBL/GenBank/DDBJ databases">
        <authorList>
            <person name="Rodrigo-Torres Lidia"/>
            <person name="Arahal R.David."/>
        </authorList>
    </citation>
    <scope>NUCLEOTIDE SEQUENCE [LARGE SCALE GENOMIC DNA]</scope>
    <source>
        <strain evidence="5">CECT 4801</strain>
    </source>
</reference>
<evidence type="ECO:0000256" key="2">
    <source>
        <dbReference type="ARBA" id="ARBA00023315"/>
    </source>
</evidence>
<proteinExistence type="predicted"/>
<accession>A0A0M6XZJ8</accession>
<dbReference type="Gene3D" id="3.40.630.30">
    <property type="match status" value="1"/>
</dbReference>
<dbReference type="GO" id="GO:0016747">
    <property type="term" value="F:acyltransferase activity, transferring groups other than amino-acyl groups"/>
    <property type="evidence" value="ECO:0007669"/>
    <property type="project" value="InterPro"/>
</dbReference>
<feature type="domain" description="N-acetyltransferase" evidence="3">
    <location>
        <begin position="8"/>
        <end position="155"/>
    </location>
</feature>
<dbReference type="InterPro" id="IPR016181">
    <property type="entry name" value="Acyl_CoA_acyltransferase"/>
</dbReference>
<sequence>MIAPVPAIAVETPLSADMGEMIAELNDLLLTLSPPEACYHMTAEEMSGEATTVFVARIDGKAAACGALHRHADGIAEVKRMYTRPAYQGLGLGSRILDRIIELATREGISMLVLETGDKHPAAWRIYERAGFSRCGPVLDYPDSPYSIFYSRPLVAA</sequence>
<dbReference type="RefSeq" id="WP_055655385.1">
    <property type="nucleotide sequence ID" value="NZ_CXST01000001.1"/>
</dbReference>
<dbReference type="EMBL" id="CXST01000001">
    <property type="protein sequence ID" value="CTQ43285.1"/>
    <property type="molecule type" value="Genomic_DNA"/>
</dbReference>
<dbReference type="STRING" id="187304.B0E33_21600"/>
<dbReference type="SUPFAM" id="SSF55729">
    <property type="entry name" value="Acyl-CoA N-acyltransferases (Nat)"/>
    <property type="match status" value="1"/>
</dbReference>
<keyword evidence="1 4" id="KW-0808">Transferase</keyword>
<dbReference type="PROSITE" id="PS51186">
    <property type="entry name" value="GNAT"/>
    <property type="match status" value="1"/>
</dbReference>
<keyword evidence="5" id="KW-1185">Reference proteome</keyword>
<evidence type="ECO:0000313" key="4">
    <source>
        <dbReference type="EMBL" id="CTQ43285.1"/>
    </source>
</evidence>